<keyword evidence="1" id="KW-0547">Nucleotide-binding</keyword>
<comment type="caution">
    <text evidence="4">The sequence shown here is derived from an EMBL/GenBank/DDBJ whole genome shotgun (WGS) entry which is preliminary data.</text>
</comment>
<dbReference type="PANTHER" id="PTHR47977">
    <property type="entry name" value="RAS-RELATED PROTEIN RAB"/>
    <property type="match status" value="1"/>
</dbReference>
<dbReference type="AlphaFoldDB" id="A0A818NEJ2"/>
<dbReference type="InterPro" id="IPR050227">
    <property type="entry name" value="Rab"/>
</dbReference>
<feature type="compositionally biased region" description="Basic and acidic residues" evidence="3">
    <location>
        <begin position="232"/>
        <end position="241"/>
    </location>
</feature>
<dbReference type="Proteomes" id="UP000663881">
    <property type="component" value="Unassembled WGS sequence"/>
</dbReference>
<reference evidence="4" key="1">
    <citation type="submission" date="2021-02" db="EMBL/GenBank/DDBJ databases">
        <authorList>
            <person name="Nowell W R."/>
        </authorList>
    </citation>
    <scope>NUCLEOTIDE SEQUENCE</scope>
</reference>
<dbReference type="SMART" id="SM00175">
    <property type="entry name" value="RAB"/>
    <property type="match status" value="1"/>
</dbReference>
<accession>A0A818NEJ2</accession>
<evidence type="ECO:0000256" key="2">
    <source>
        <dbReference type="ARBA" id="ARBA00023134"/>
    </source>
</evidence>
<dbReference type="InterPro" id="IPR027417">
    <property type="entry name" value="P-loop_NTPase"/>
</dbReference>
<feature type="region of interest" description="Disordered" evidence="3">
    <location>
        <begin position="222"/>
        <end position="248"/>
    </location>
</feature>
<evidence type="ECO:0000256" key="3">
    <source>
        <dbReference type="SAM" id="MobiDB-lite"/>
    </source>
</evidence>
<dbReference type="Pfam" id="PF00071">
    <property type="entry name" value="Ras"/>
    <property type="match status" value="1"/>
</dbReference>
<dbReference type="SMART" id="SM00173">
    <property type="entry name" value="RAS"/>
    <property type="match status" value="1"/>
</dbReference>
<dbReference type="InterPro" id="IPR001806">
    <property type="entry name" value="Small_GTPase"/>
</dbReference>
<dbReference type="GO" id="GO:0005525">
    <property type="term" value="F:GTP binding"/>
    <property type="evidence" value="ECO:0007669"/>
    <property type="project" value="UniProtKB-KW"/>
</dbReference>
<dbReference type="Gene3D" id="3.40.50.300">
    <property type="entry name" value="P-loop containing nucleotide triphosphate hydrolases"/>
    <property type="match status" value="1"/>
</dbReference>
<keyword evidence="2" id="KW-0342">GTP-binding</keyword>
<gene>
    <name evidence="4" type="ORF">OKA104_LOCUS6839</name>
</gene>
<dbReference type="GO" id="GO:0003924">
    <property type="term" value="F:GTPase activity"/>
    <property type="evidence" value="ECO:0007669"/>
    <property type="project" value="InterPro"/>
</dbReference>
<dbReference type="PROSITE" id="PS51419">
    <property type="entry name" value="RAB"/>
    <property type="match status" value="1"/>
</dbReference>
<dbReference type="SMART" id="SM00174">
    <property type="entry name" value="RHO"/>
    <property type="match status" value="1"/>
</dbReference>
<protein>
    <submittedName>
        <fullName evidence="4">Uncharacterized protein</fullName>
    </submittedName>
</protein>
<evidence type="ECO:0000256" key="1">
    <source>
        <dbReference type="ARBA" id="ARBA00022741"/>
    </source>
</evidence>
<evidence type="ECO:0000313" key="4">
    <source>
        <dbReference type="EMBL" id="CAF3605397.1"/>
    </source>
</evidence>
<dbReference type="EMBL" id="CAJOAY010000256">
    <property type="protein sequence ID" value="CAF3605397.1"/>
    <property type="molecule type" value="Genomic_DNA"/>
</dbReference>
<organism evidence="4 5">
    <name type="scientific">Adineta steineri</name>
    <dbReference type="NCBI Taxonomy" id="433720"/>
    <lineage>
        <taxon>Eukaryota</taxon>
        <taxon>Metazoa</taxon>
        <taxon>Spiralia</taxon>
        <taxon>Gnathifera</taxon>
        <taxon>Rotifera</taxon>
        <taxon>Eurotatoria</taxon>
        <taxon>Bdelloidea</taxon>
        <taxon>Adinetida</taxon>
        <taxon>Adinetidae</taxon>
        <taxon>Adineta</taxon>
    </lineage>
</organism>
<proteinExistence type="predicted"/>
<evidence type="ECO:0000313" key="5">
    <source>
        <dbReference type="Proteomes" id="UP000663881"/>
    </source>
</evidence>
<dbReference type="SUPFAM" id="SSF52540">
    <property type="entry name" value="P-loop containing nucleoside triphosphate hydrolases"/>
    <property type="match status" value="1"/>
</dbReference>
<sequence>MATSKVQHDCTNYNIVIVGDTGVGKSSFSLVNAWDTKSEDRVRVSFYSKVHGIIIMYDATNRLKDIGANRGEAVIKLIVGNKCDLITEKIVDFEEAKAFAVSSKISLVEVSAKYSINVTEAFMCVISNIHSSEVLNRKDTSNKSKYKTITKLLYQSFRCIIPSGLTISTTNGQRANNKKLHYLQHIPFPTDVCLNAEIQHFSSEDASVNSVQVLVDPITSETGNLSTEANETVDREGNRNPEEDETAIDRILAPPCQLIKEK</sequence>
<name>A0A818NEJ2_9BILA</name>